<reference evidence="2" key="1">
    <citation type="submission" date="2016-10" db="EMBL/GenBank/DDBJ databases">
        <authorList>
            <person name="Varghese N."/>
            <person name="Submissions S."/>
        </authorList>
    </citation>
    <scope>NUCLEOTIDE SEQUENCE [LARGE SCALE GENOMIC DNA]</scope>
    <source>
        <strain evidence="2">Nm44</strain>
    </source>
</reference>
<dbReference type="OrthoDB" id="5574312at2"/>
<dbReference type="RefSeq" id="WP_074907008.1">
    <property type="nucleotide sequence ID" value="NZ_FOUB01000086.1"/>
</dbReference>
<evidence type="ECO:0000313" key="2">
    <source>
        <dbReference type="Proteomes" id="UP000183287"/>
    </source>
</evidence>
<gene>
    <name evidence="1" type="ORF">SAMN05421863_10866</name>
</gene>
<keyword evidence="2" id="KW-1185">Reference proteome</keyword>
<protein>
    <recommendedName>
        <fullName evidence="3">Haem-binding uptake Tiki superfamily ChaN domain-containing protein</fullName>
    </recommendedName>
</protein>
<evidence type="ECO:0000313" key="1">
    <source>
        <dbReference type="EMBL" id="SFN02118.1"/>
    </source>
</evidence>
<proteinExistence type="predicted"/>
<evidence type="ECO:0008006" key="3">
    <source>
        <dbReference type="Google" id="ProtNLM"/>
    </source>
</evidence>
<dbReference type="AlphaFoldDB" id="A0A1I4VLH5"/>
<sequence length="247" mass="28208">MWLFNSFIILLLLILTNAAAAYDRVMQGMVSNSITIIGEKHKRPESVKFFKSLIVDYLQQNECLTVALEIASNQQSLIDEIKQGRPVSDIEIAPMIDFPPFRKLINDLAQMQRHNDCLKIIAIDAGLELKTRRDKWMGTKLTEHVGQTPILALVGNLHTLKKVEWYHAMIKKEPYVAEILTSKGHNVKTYPQIWLDRECDTRNRYIHADSPEAIKLLNDNLFILINADKTTTANGVVDGIVVWECPR</sequence>
<organism evidence="1 2">
    <name type="scientific">Nitrosomonas communis</name>
    <dbReference type="NCBI Taxonomy" id="44574"/>
    <lineage>
        <taxon>Bacteria</taxon>
        <taxon>Pseudomonadati</taxon>
        <taxon>Pseudomonadota</taxon>
        <taxon>Betaproteobacteria</taxon>
        <taxon>Nitrosomonadales</taxon>
        <taxon>Nitrosomonadaceae</taxon>
        <taxon>Nitrosomonas</taxon>
    </lineage>
</organism>
<dbReference type="Gene3D" id="3.40.50.11550">
    <property type="match status" value="1"/>
</dbReference>
<dbReference type="Proteomes" id="UP000183287">
    <property type="component" value="Unassembled WGS sequence"/>
</dbReference>
<dbReference type="EMBL" id="FOUB01000086">
    <property type="protein sequence ID" value="SFN02118.1"/>
    <property type="molecule type" value="Genomic_DNA"/>
</dbReference>
<name>A0A1I4VLH5_9PROT</name>
<accession>A0A1I4VLH5</accession>